<evidence type="ECO:0000313" key="2">
    <source>
        <dbReference type="EMBL" id="SFR82400.1"/>
    </source>
</evidence>
<dbReference type="RefSeq" id="WP_031473180.1">
    <property type="nucleotide sequence ID" value="NZ_FOZC01000011.1"/>
</dbReference>
<dbReference type="InterPro" id="IPR051532">
    <property type="entry name" value="Ester_Hydrolysis_Enzymes"/>
</dbReference>
<dbReference type="Pfam" id="PF13472">
    <property type="entry name" value="Lipase_GDSL_2"/>
    <property type="match status" value="1"/>
</dbReference>
<gene>
    <name evidence="2" type="ORF">SAMN02910262_01932</name>
</gene>
<dbReference type="PANTHER" id="PTHR30383:SF29">
    <property type="entry name" value="SGNH HYDROLASE-TYPE ESTERASE DOMAIN-CONTAINING PROTEIN"/>
    <property type="match status" value="1"/>
</dbReference>
<accession>A0A1I6JV37</accession>
<dbReference type="SUPFAM" id="SSF52266">
    <property type="entry name" value="SGNH hydrolase"/>
    <property type="match status" value="1"/>
</dbReference>
<dbReference type="CDD" id="cd01839">
    <property type="entry name" value="SGNH_arylesterase_like"/>
    <property type="match status" value="1"/>
</dbReference>
<evidence type="ECO:0000259" key="1">
    <source>
        <dbReference type="Pfam" id="PF13472"/>
    </source>
</evidence>
<dbReference type="InterPro" id="IPR036514">
    <property type="entry name" value="SGNH_hydro_sf"/>
</dbReference>
<organism evidence="2 3">
    <name type="scientific">[Clostridium] aminophilum</name>
    <dbReference type="NCBI Taxonomy" id="1526"/>
    <lineage>
        <taxon>Bacteria</taxon>
        <taxon>Bacillati</taxon>
        <taxon>Bacillota</taxon>
        <taxon>Clostridia</taxon>
        <taxon>Lachnospirales</taxon>
        <taxon>Lachnospiraceae</taxon>
    </lineage>
</organism>
<dbReference type="PANTHER" id="PTHR30383">
    <property type="entry name" value="THIOESTERASE 1/PROTEASE 1/LYSOPHOSPHOLIPASE L1"/>
    <property type="match status" value="1"/>
</dbReference>
<reference evidence="2 3" key="1">
    <citation type="submission" date="2016-10" db="EMBL/GenBank/DDBJ databases">
        <authorList>
            <person name="de Groot N.N."/>
        </authorList>
    </citation>
    <scope>NUCLEOTIDE SEQUENCE [LARGE SCALE GENOMIC DNA]</scope>
    <source>
        <strain evidence="2 3">F</strain>
    </source>
</reference>
<sequence>MKTVLCYGDSNTYGYVPETGMRYPKSVRYPGRLQLLLGDEYAVIEEGCNGRTTIHDDPIDGWKNGLDYLKPCLNSHKPVDIVILMLGSNDLKETFHLTAREIADGAGTLVDVIRSFTAEKQGFVPTIILVSPPEIGTGIRRSPFFGAFSETAVAESGKFPECYQRVADRKGCVFFNAAKYVTPSEFDSLHLTPEGHRVLAEELCKVIRCEEKKRPR</sequence>
<dbReference type="InterPro" id="IPR013830">
    <property type="entry name" value="SGNH_hydro"/>
</dbReference>
<evidence type="ECO:0000313" key="3">
    <source>
        <dbReference type="Proteomes" id="UP000214760"/>
    </source>
</evidence>
<feature type="domain" description="SGNH hydrolase-type esterase" evidence="1">
    <location>
        <begin position="6"/>
        <end position="198"/>
    </location>
</feature>
<name>A0A1I6JV37_9FIRM</name>
<dbReference type="Proteomes" id="UP000214760">
    <property type="component" value="Unassembled WGS sequence"/>
</dbReference>
<dbReference type="EMBL" id="FOZC01000011">
    <property type="protein sequence ID" value="SFR82400.1"/>
    <property type="molecule type" value="Genomic_DNA"/>
</dbReference>
<proteinExistence type="predicted"/>
<dbReference type="AlphaFoldDB" id="A0A1I6JV37"/>
<dbReference type="Gene3D" id="3.40.50.1110">
    <property type="entry name" value="SGNH hydrolase"/>
    <property type="match status" value="1"/>
</dbReference>
<protein>
    <submittedName>
        <fullName evidence="2">Lysophospholipase L1</fullName>
    </submittedName>
</protein>